<feature type="compositionally biased region" description="Basic and acidic residues" evidence="10">
    <location>
        <begin position="126"/>
        <end position="140"/>
    </location>
</feature>
<gene>
    <name evidence="12" type="ORF">TIFTF001_003672</name>
</gene>
<dbReference type="PANTHER" id="PTHR31269">
    <property type="entry name" value="S-TYPE ANION CHANNEL SLAH3"/>
    <property type="match status" value="1"/>
</dbReference>
<keyword evidence="13" id="KW-1185">Reference proteome</keyword>
<keyword evidence="7 11" id="KW-1133">Transmembrane helix</keyword>
<keyword evidence="5" id="KW-1003">Cell membrane</keyword>
<evidence type="ECO:0000256" key="11">
    <source>
        <dbReference type="SAM" id="Phobius"/>
    </source>
</evidence>
<keyword evidence="6 11" id="KW-0812">Transmembrane</keyword>
<feature type="transmembrane region" description="Helical" evidence="11">
    <location>
        <begin position="412"/>
        <end position="430"/>
    </location>
</feature>
<organism evidence="12 13">
    <name type="scientific">Ficus carica</name>
    <name type="common">Common fig</name>
    <dbReference type="NCBI Taxonomy" id="3494"/>
    <lineage>
        <taxon>Eukaryota</taxon>
        <taxon>Viridiplantae</taxon>
        <taxon>Streptophyta</taxon>
        <taxon>Embryophyta</taxon>
        <taxon>Tracheophyta</taxon>
        <taxon>Spermatophyta</taxon>
        <taxon>Magnoliopsida</taxon>
        <taxon>eudicotyledons</taxon>
        <taxon>Gunneridae</taxon>
        <taxon>Pentapetalae</taxon>
        <taxon>rosids</taxon>
        <taxon>fabids</taxon>
        <taxon>Rosales</taxon>
        <taxon>Moraceae</taxon>
        <taxon>Ficeae</taxon>
        <taxon>Ficus</taxon>
    </lineage>
</organism>
<comment type="similarity">
    <text evidence="3">Belongs to the SLAC1 S-type anion channel family.</text>
</comment>
<dbReference type="AlphaFoldDB" id="A0AA88CUN0"/>
<dbReference type="InterPro" id="IPR038665">
    <property type="entry name" value="Voltage-dep_anion_channel_sf"/>
</dbReference>
<dbReference type="GO" id="GO:0012505">
    <property type="term" value="C:endomembrane system"/>
    <property type="evidence" value="ECO:0007669"/>
    <property type="project" value="UniProtKB-SubCell"/>
</dbReference>
<feature type="region of interest" description="Disordered" evidence="10">
    <location>
        <begin position="119"/>
        <end position="147"/>
    </location>
</feature>
<name>A0AA88CUN0_FICCA</name>
<feature type="region of interest" description="Disordered" evidence="10">
    <location>
        <begin position="23"/>
        <end position="60"/>
    </location>
</feature>
<feature type="compositionally biased region" description="Basic residues" evidence="10">
    <location>
        <begin position="38"/>
        <end position="57"/>
    </location>
</feature>
<accession>A0AA88CUN0</accession>
<evidence type="ECO:0000256" key="8">
    <source>
        <dbReference type="ARBA" id="ARBA00023065"/>
    </source>
</evidence>
<dbReference type="GO" id="GO:0005886">
    <property type="term" value="C:plasma membrane"/>
    <property type="evidence" value="ECO:0007669"/>
    <property type="project" value="UniProtKB-SubCell"/>
</dbReference>
<feature type="transmembrane region" description="Helical" evidence="11">
    <location>
        <begin position="387"/>
        <end position="406"/>
    </location>
</feature>
<evidence type="ECO:0000313" key="13">
    <source>
        <dbReference type="Proteomes" id="UP001187192"/>
    </source>
</evidence>
<dbReference type="Proteomes" id="UP001187192">
    <property type="component" value="Unassembled WGS sequence"/>
</dbReference>
<dbReference type="EMBL" id="BTGU01000003">
    <property type="protein sequence ID" value="GMN32470.1"/>
    <property type="molecule type" value="Genomic_DNA"/>
</dbReference>
<keyword evidence="8" id="KW-0406">Ion transport</keyword>
<dbReference type="GO" id="GO:0090332">
    <property type="term" value="P:stomatal closure"/>
    <property type="evidence" value="ECO:0007669"/>
    <property type="project" value="TreeGrafter"/>
</dbReference>
<evidence type="ECO:0000256" key="3">
    <source>
        <dbReference type="ARBA" id="ARBA00007808"/>
    </source>
</evidence>
<protein>
    <submittedName>
        <fullName evidence="12">Uncharacterized protein</fullName>
    </submittedName>
</protein>
<evidence type="ECO:0000256" key="7">
    <source>
        <dbReference type="ARBA" id="ARBA00022989"/>
    </source>
</evidence>
<feature type="transmembrane region" description="Helical" evidence="11">
    <location>
        <begin position="442"/>
        <end position="462"/>
    </location>
</feature>
<feature type="transmembrane region" description="Helical" evidence="11">
    <location>
        <begin position="474"/>
        <end position="498"/>
    </location>
</feature>
<dbReference type="Gene3D" id="1.50.10.150">
    <property type="entry name" value="Voltage-dependent anion channel"/>
    <property type="match status" value="1"/>
</dbReference>
<evidence type="ECO:0000256" key="9">
    <source>
        <dbReference type="ARBA" id="ARBA00023136"/>
    </source>
</evidence>
<sequence length="551" mass="62717">MDKKPDSPSSLQTHFVDIHEVLPEEEEGDEAVAEKPEKRIHRPPRARDHMKRNHRSFSRQVSLETGFSVLNRESKARDERRYLPRSGRSFGGFDSANRIGMEGRKGDFSIFKTKSSLSKQNSLLPSRKDQKEIETHRNEGSEGLDESVNKSVPAGRYFAALRGPELDQVKDYEDILLPKDEKWPFLLRFPIGCFGICLGLSSQAVLWRALATSTAIEFLHISPFINLALWLLALAVLVSVSFTYILKCIFYFEAVKREYFHPVRVNFFFAPWVVCMFLSISVPPMIASETLHPAIWCAFMGPYFFLELKIYGQWLSGGKRRLCKVVNPSSHLSVVGNFVGAILASKVGWKEPAKFLWAVGFAHYLVVFVTLYQRLPTSEALPKELHPVYSMFIAAPSAASIAWHTIYGEFDGLSSTCFFIALFLYISLVVRINFFTGFRFSVAWWSYTFPMTTASVATIKYAEEVPSFLSKGLALTLSFMSSAMVSVLFISTLLHAFVWRTLFPNDLAIAITKRRLAKDKKPFKRAYDIKRWTKQALAKHNPVDKDFDAEK</sequence>
<dbReference type="InterPro" id="IPR004695">
    <property type="entry name" value="SLAC1/Mae1/Ssu1/TehA"/>
</dbReference>
<feature type="transmembrane region" description="Helical" evidence="11">
    <location>
        <begin position="185"/>
        <end position="207"/>
    </location>
</feature>
<dbReference type="GO" id="GO:0006873">
    <property type="term" value="P:intracellular monoatomic ion homeostasis"/>
    <property type="evidence" value="ECO:0007669"/>
    <property type="project" value="InterPro"/>
</dbReference>
<comment type="caution">
    <text evidence="12">The sequence shown here is derived from an EMBL/GenBank/DDBJ whole genome shotgun (WGS) entry which is preliminary data.</text>
</comment>
<evidence type="ECO:0000256" key="4">
    <source>
        <dbReference type="ARBA" id="ARBA00022448"/>
    </source>
</evidence>
<evidence type="ECO:0000256" key="6">
    <source>
        <dbReference type="ARBA" id="ARBA00022692"/>
    </source>
</evidence>
<evidence type="ECO:0000256" key="2">
    <source>
        <dbReference type="ARBA" id="ARBA00004236"/>
    </source>
</evidence>
<comment type="subcellular location">
    <subcellularLocation>
        <location evidence="2">Cell membrane</location>
    </subcellularLocation>
    <subcellularLocation>
        <location evidence="1">Endomembrane system</location>
        <topology evidence="1">Multi-pass membrane protein</topology>
    </subcellularLocation>
</comment>
<dbReference type="GO" id="GO:0008308">
    <property type="term" value="F:voltage-gated monoatomic anion channel activity"/>
    <property type="evidence" value="ECO:0007669"/>
    <property type="project" value="InterPro"/>
</dbReference>
<feature type="transmembrane region" description="Helical" evidence="11">
    <location>
        <begin position="355"/>
        <end position="375"/>
    </location>
</feature>
<reference evidence="12" key="1">
    <citation type="submission" date="2023-07" db="EMBL/GenBank/DDBJ databases">
        <title>draft genome sequence of fig (Ficus carica).</title>
        <authorList>
            <person name="Takahashi T."/>
            <person name="Nishimura K."/>
        </authorList>
    </citation>
    <scope>NUCLEOTIDE SEQUENCE</scope>
</reference>
<dbReference type="PANTHER" id="PTHR31269:SF11">
    <property type="entry name" value="GUARD CELL S-TYPE ANION CHANNEL SLAC1"/>
    <property type="match status" value="1"/>
</dbReference>
<feature type="transmembrane region" description="Helical" evidence="11">
    <location>
        <begin position="267"/>
        <end position="287"/>
    </location>
</feature>
<dbReference type="CDD" id="cd09323">
    <property type="entry name" value="TDT_SLAC1_like"/>
    <property type="match status" value="1"/>
</dbReference>
<keyword evidence="9 11" id="KW-0472">Membrane</keyword>
<evidence type="ECO:0000256" key="1">
    <source>
        <dbReference type="ARBA" id="ARBA00004127"/>
    </source>
</evidence>
<dbReference type="InterPro" id="IPR030183">
    <property type="entry name" value="SLAC/SLAH"/>
</dbReference>
<keyword evidence="4" id="KW-0813">Transport</keyword>
<proteinExistence type="inferred from homology"/>
<evidence type="ECO:0000256" key="10">
    <source>
        <dbReference type="SAM" id="MobiDB-lite"/>
    </source>
</evidence>
<feature type="transmembrane region" description="Helical" evidence="11">
    <location>
        <begin position="227"/>
        <end position="246"/>
    </location>
</feature>
<evidence type="ECO:0000313" key="12">
    <source>
        <dbReference type="EMBL" id="GMN32470.1"/>
    </source>
</evidence>
<dbReference type="Pfam" id="PF03595">
    <property type="entry name" value="SLAC1"/>
    <property type="match status" value="1"/>
</dbReference>
<evidence type="ECO:0000256" key="5">
    <source>
        <dbReference type="ARBA" id="ARBA00022475"/>
    </source>
</evidence>